<dbReference type="InterPro" id="IPR027417">
    <property type="entry name" value="P-loop_NTPase"/>
</dbReference>
<dbReference type="Proteomes" id="UP000310639">
    <property type="component" value="Chromosome"/>
</dbReference>
<proteinExistence type="inferred from homology"/>
<dbReference type="GO" id="GO:0016887">
    <property type="term" value="F:ATP hydrolysis activity"/>
    <property type="evidence" value="ECO:0007669"/>
    <property type="project" value="TreeGrafter"/>
</dbReference>
<dbReference type="Pfam" id="PF05157">
    <property type="entry name" value="MshEN"/>
    <property type="match status" value="1"/>
</dbReference>
<dbReference type="SUPFAM" id="SSF160246">
    <property type="entry name" value="EspE N-terminal domain-like"/>
    <property type="match status" value="1"/>
</dbReference>
<protein>
    <submittedName>
        <fullName evidence="6">Type II/IV secretion system protein</fullName>
    </submittedName>
</protein>
<dbReference type="Gene3D" id="3.30.450.90">
    <property type="match status" value="1"/>
</dbReference>
<dbReference type="InterPro" id="IPR001482">
    <property type="entry name" value="T2SS/T4SS_dom"/>
</dbReference>
<dbReference type="SUPFAM" id="SSF52540">
    <property type="entry name" value="P-loop containing nucleoside triphosphate hydrolases"/>
    <property type="match status" value="1"/>
</dbReference>
<keyword evidence="3" id="KW-0067">ATP-binding</keyword>
<keyword evidence="2" id="KW-0547">Nucleotide-binding</keyword>
<evidence type="ECO:0000259" key="5">
    <source>
        <dbReference type="Pfam" id="PF05157"/>
    </source>
</evidence>
<feature type="domain" description="Type II secretion system protein GspE N-terminal" evidence="5">
    <location>
        <begin position="61"/>
        <end position="144"/>
    </location>
</feature>
<reference evidence="6 7" key="1">
    <citation type="submission" date="2019-04" db="EMBL/GenBank/DDBJ databases">
        <title>Saccharibacteria TM7 genomes.</title>
        <authorList>
            <person name="Bor B."/>
            <person name="He X."/>
            <person name="Chen T."/>
            <person name="Dewhirst F.E."/>
        </authorList>
    </citation>
    <scope>NUCLEOTIDE SEQUENCE [LARGE SCALE GENOMIC DNA]</scope>
    <source>
        <strain evidence="6 7">BB001</strain>
    </source>
</reference>
<dbReference type="PANTHER" id="PTHR30258">
    <property type="entry name" value="TYPE II SECRETION SYSTEM PROTEIN GSPE-RELATED"/>
    <property type="match status" value="1"/>
</dbReference>
<organism evidence="6 7">
    <name type="scientific">Candidatus Nanosynbacter featherlites</name>
    <dbReference type="NCBI Taxonomy" id="2572088"/>
    <lineage>
        <taxon>Bacteria</taxon>
        <taxon>Candidatus Saccharimonadota</taxon>
        <taxon>Candidatus Saccharimonadia</taxon>
        <taxon>Candidatus Nanosynbacterales</taxon>
        <taxon>Candidatus Nanosynbacteraceae</taxon>
        <taxon>Candidatus Nanosynbacter</taxon>
    </lineage>
</organism>
<dbReference type="KEGG" id="nft:FBF37_03200"/>
<dbReference type="InterPro" id="IPR007831">
    <property type="entry name" value="T2SS_GspE_N"/>
</dbReference>
<dbReference type="OrthoDB" id="9805147at2"/>
<dbReference type="Gene3D" id="3.40.50.300">
    <property type="entry name" value="P-loop containing nucleotide triphosphate hydrolases"/>
    <property type="match status" value="1"/>
</dbReference>
<dbReference type="Pfam" id="PF00437">
    <property type="entry name" value="T2SSE"/>
    <property type="match status" value="1"/>
</dbReference>
<gene>
    <name evidence="6" type="ORF">FBF37_03200</name>
</gene>
<dbReference type="AlphaFoldDB" id="A0A4P9A3Q4"/>
<evidence type="ECO:0000256" key="1">
    <source>
        <dbReference type="ARBA" id="ARBA00006611"/>
    </source>
</evidence>
<keyword evidence="7" id="KW-1185">Reference proteome</keyword>
<evidence type="ECO:0000313" key="6">
    <source>
        <dbReference type="EMBL" id="QCT42448.1"/>
    </source>
</evidence>
<accession>A0A4P9A3Q4</accession>
<dbReference type="InterPro" id="IPR037257">
    <property type="entry name" value="T2SS_E_N_sf"/>
</dbReference>
<dbReference type="EMBL" id="CP040004">
    <property type="protein sequence ID" value="QCT42448.1"/>
    <property type="molecule type" value="Genomic_DNA"/>
</dbReference>
<dbReference type="GO" id="GO:0005886">
    <property type="term" value="C:plasma membrane"/>
    <property type="evidence" value="ECO:0007669"/>
    <property type="project" value="TreeGrafter"/>
</dbReference>
<dbReference type="CDD" id="cd01129">
    <property type="entry name" value="PulE-GspE-like"/>
    <property type="match status" value="1"/>
</dbReference>
<dbReference type="Gene3D" id="3.30.300.160">
    <property type="entry name" value="Type II secretion system, protein E, N-terminal domain"/>
    <property type="match status" value="1"/>
</dbReference>
<evidence type="ECO:0000259" key="4">
    <source>
        <dbReference type="Pfam" id="PF00437"/>
    </source>
</evidence>
<dbReference type="GO" id="GO:0005524">
    <property type="term" value="F:ATP binding"/>
    <property type="evidence" value="ECO:0007669"/>
    <property type="project" value="UniProtKB-KW"/>
</dbReference>
<dbReference type="PANTHER" id="PTHR30258:SF1">
    <property type="entry name" value="PROTEIN TRANSPORT PROTEIN HOFB HOMOLOG"/>
    <property type="match status" value="1"/>
</dbReference>
<comment type="similarity">
    <text evidence="1">Belongs to the GSP E family.</text>
</comment>
<dbReference type="FunFam" id="3.30.450.90:FF:000001">
    <property type="entry name" value="Type II secretion system ATPase GspE"/>
    <property type="match status" value="1"/>
</dbReference>
<evidence type="ECO:0000256" key="2">
    <source>
        <dbReference type="ARBA" id="ARBA00022741"/>
    </source>
</evidence>
<evidence type="ECO:0000256" key="3">
    <source>
        <dbReference type="ARBA" id="ARBA00022840"/>
    </source>
</evidence>
<sequence length="592" mass="65558">MRISDNTIEKILKQGGILTESQLADLKTTAERSKRTLQETIIEDKVLEERELAKLVGDYIGTPFVEIEPKDIPDDVLKRIPEHIARQYNVVLFAVDEDGAPMLAMEDPDDVQALNFIQKEIGYNLRVFLATKSNILDCLENYRGDVNDELDEVIAIQRDDSDAENAKEEEFAEDSPIAQTVNLLLEYAIKSHASDIHIEPREEFVQVRYRIDGVLREVNKLPHNVLGALVSRIKILSNLKIDERRVPQDGRFKIKVSGKQYALRVSTLPIADGEKIVMRVLDESNQAISLDKLGYWGLSLATIKNAMAQPNGMILVTGPTGSGKSTSLFSVLSELNTPDVNISTIEDPVEYKIPGVNQTQTNAKAGMTFASGLRALLRQDPNIIMVGEIRDGETANLGVQAALTGHLVFSTLHTNNAATCLPRLLDMDIEPFLIASTVKAVIGQRLVRRLCQSCRQAYTPSQEELNYITQMFNITPESMPHLHELEEQAASESIGGDTPMGTTDATIVQLWKPSPEGCDECGHNGFKGRVGIYEVLGISVAIQKMITANATSNDIQEQAISEGMITMQMDGLIKSFRGVTTIEEILRATREQ</sequence>
<name>A0A4P9A3Q4_9BACT</name>
<dbReference type="RefSeq" id="WP_138079417.1">
    <property type="nucleotide sequence ID" value="NZ_CP040004.1"/>
</dbReference>
<evidence type="ECO:0000313" key="7">
    <source>
        <dbReference type="Proteomes" id="UP000310639"/>
    </source>
</evidence>
<feature type="domain" description="Bacterial type II secretion system protein E" evidence="4">
    <location>
        <begin position="172"/>
        <end position="587"/>
    </location>
</feature>